<dbReference type="AlphaFoldDB" id="A0AAW1YT08"/>
<dbReference type="EMBL" id="JBEDUW010000001">
    <property type="protein sequence ID" value="KAK9951688.1"/>
    <property type="molecule type" value="Genomic_DNA"/>
</dbReference>
<comment type="caution">
    <text evidence="1">The sequence shown here is derived from an EMBL/GenBank/DDBJ whole genome shotgun (WGS) entry which is preliminary data.</text>
</comment>
<keyword evidence="2" id="KW-1185">Reference proteome</keyword>
<dbReference type="Proteomes" id="UP001457282">
    <property type="component" value="Unassembled WGS sequence"/>
</dbReference>
<gene>
    <name evidence="1" type="ORF">M0R45_007123</name>
</gene>
<evidence type="ECO:0000313" key="2">
    <source>
        <dbReference type="Proteomes" id="UP001457282"/>
    </source>
</evidence>
<proteinExistence type="predicted"/>
<accession>A0AAW1YT08</accession>
<sequence>MRCGGVVIRSMRQRGQERSERRCQRGIDQTGRARALGFLAGQEMAGINKGSNNVWRHDGRGEVRADWAQGAGAMASEFDGEGVKLGLSLVIGDGDAGGVSLIVVMTGQRSRQWWFRARLVARTVGLITDARLRLGEEKTKEGLADWVIEWKSGGEMMGFQIWNGIEPPW</sequence>
<organism evidence="1 2">
    <name type="scientific">Rubus argutus</name>
    <name type="common">Southern blackberry</name>
    <dbReference type="NCBI Taxonomy" id="59490"/>
    <lineage>
        <taxon>Eukaryota</taxon>
        <taxon>Viridiplantae</taxon>
        <taxon>Streptophyta</taxon>
        <taxon>Embryophyta</taxon>
        <taxon>Tracheophyta</taxon>
        <taxon>Spermatophyta</taxon>
        <taxon>Magnoliopsida</taxon>
        <taxon>eudicotyledons</taxon>
        <taxon>Gunneridae</taxon>
        <taxon>Pentapetalae</taxon>
        <taxon>rosids</taxon>
        <taxon>fabids</taxon>
        <taxon>Rosales</taxon>
        <taxon>Rosaceae</taxon>
        <taxon>Rosoideae</taxon>
        <taxon>Rosoideae incertae sedis</taxon>
        <taxon>Rubus</taxon>
    </lineage>
</organism>
<name>A0AAW1YT08_RUBAR</name>
<protein>
    <submittedName>
        <fullName evidence="1">Uncharacterized protein</fullName>
    </submittedName>
</protein>
<reference evidence="1 2" key="1">
    <citation type="journal article" date="2023" name="G3 (Bethesda)">
        <title>A chromosome-length genome assembly and annotation of blackberry (Rubus argutus, cv. 'Hillquist').</title>
        <authorList>
            <person name="Bruna T."/>
            <person name="Aryal R."/>
            <person name="Dudchenko O."/>
            <person name="Sargent D.J."/>
            <person name="Mead D."/>
            <person name="Buti M."/>
            <person name="Cavallini A."/>
            <person name="Hytonen T."/>
            <person name="Andres J."/>
            <person name="Pham M."/>
            <person name="Weisz D."/>
            <person name="Mascagni F."/>
            <person name="Usai G."/>
            <person name="Natali L."/>
            <person name="Bassil N."/>
            <person name="Fernandez G.E."/>
            <person name="Lomsadze A."/>
            <person name="Armour M."/>
            <person name="Olukolu B."/>
            <person name="Poorten T."/>
            <person name="Britton C."/>
            <person name="Davik J."/>
            <person name="Ashrafi H."/>
            <person name="Aiden E.L."/>
            <person name="Borodovsky M."/>
            <person name="Worthington M."/>
        </authorList>
    </citation>
    <scope>NUCLEOTIDE SEQUENCE [LARGE SCALE GENOMIC DNA]</scope>
    <source>
        <strain evidence="1">PI 553951</strain>
    </source>
</reference>
<evidence type="ECO:0000313" key="1">
    <source>
        <dbReference type="EMBL" id="KAK9951688.1"/>
    </source>
</evidence>